<dbReference type="InterPro" id="IPR008754">
    <property type="entry name" value="Peptidase_M43"/>
</dbReference>
<comment type="similarity">
    <text evidence="1">Belongs to the peptidase M43B family.</text>
</comment>
<sequence>MSKAPLALLLGAIGMAFALNTAAGQARCMADAHLPHPLPARGPADELLLPVVVHVVWHSPEENISDAQIHSQIEVLNEDFSGQAAADFDVPSFFQPLVHDSQIQFCLVGITRTYTSVEGIASVFQNGKRRVCYAELGGQDAIMPEQVLNIWVSGRGDGTLGSATFPWEAADKPLEDGVFIPPQYFGRLGTVAPPYHLGKTCTHEVGHYLGLRHLWGPGANNFDCNEDDGIVDTPLQADTYQGLCPPFPLSSCGTADLYLNFMNFTDDACLALFTPGQTSQMHASAAAFRPGLLGADCSPVSTQEENWTAGVQVYPNPSTAGCTISFPDDQPWAITIFAPDGRLLHRQRGRGTARLGTETVPASAGICYIKISYRNKMLFKKLIIAR</sequence>
<evidence type="ECO:0000256" key="8">
    <source>
        <dbReference type="ARBA" id="ARBA00023157"/>
    </source>
</evidence>
<evidence type="ECO:0000259" key="10">
    <source>
        <dbReference type="Pfam" id="PF05572"/>
    </source>
</evidence>
<feature type="chain" id="PRO_5023081636" evidence="9">
    <location>
        <begin position="19"/>
        <end position="386"/>
    </location>
</feature>
<evidence type="ECO:0000256" key="2">
    <source>
        <dbReference type="ARBA" id="ARBA00022670"/>
    </source>
</evidence>
<evidence type="ECO:0000256" key="3">
    <source>
        <dbReference type="ARBA" id="ARBA00022723"/>
    </source>
</evidence>
<dbReference type="InterPro" id="IPR026444">
    <property type="entry name" value="Secre_tail"/>
</dbReference>
<reference evidence="11 12" key="1">
    <citation type="submission" date="2019-08" db="EMBL/GenBank/DDBJ databases">
        <title>Genome of Phaeodactylibacter luteus.</title>
        <authorList>
            <person name="Bowman J.P."/>
        </authorList>
    </citation>
    <scope>NUCLEOTIDE SEQUENCE [LARGE SCALE GENOMIC DNA]</scope>
    <source>
        <strain evidence="11 12">KCTC 42180</strain>
    </source>
</reference>
<dbReference type="Pfam" id="PF05572">
    <property type="entry name" value="Peptidase_M43"/>
    <property type="match status" value="1"/>
</dbReference>
<evidence type="ECO:0000313" key="12">
    <source>
        <dbReference type="Proteomes" id="UP000321580"/>
    </source>
</evidence>
<comment type="caution">
    <text evidence="11">The sequence shown here is derived from an EMBL/GenBank/DDBJ whole genome shotgun (WGS) entry which is preliminary data.</text>
</comment>
<organism evidence="11 12">
    <name type="scientific">Phaeodactylibacter luteus</name>
    <dbReference type="NCBI Taxonomy" id="1564516"/>
    <lineage>
        <taxon>Bacteria</taxon>
        <taxon>Pseudomonadati</taxon>
        <taxon>Bacteroidota</taxon>
        <taxon>Saprospiria</taxon>
        <taxon>Saprospirales</taxon>
        <taxon>Haliscomenobacteraceae</taxon>
        <taxon>Phaeodactylibacter</taxon>
    </lineage>
</organism>
<dbReference type="NCBIfam" id="TIGR04183">
    <property type="entry name" value="Por_Secre_tail"/>
    <property type="match status" value="1"/>
</dbReference>
<evidence type="ECO:0000256" key="9">
    <source>
        <dbReference type="SAM" id="SignalP"/>
    </source>
</evidence>
<dbReference type="PANTHER" id="PTHR47466:SF1">
    <property type="entry name" value="METALLOPROTEASE MEP1 (AFU_ORTHOLOGUE AFUA_1G07730)-RELATED"/>
    <property type="match status" value="1"/>
</dbReference>
<protein>
    <submittedName>
        <fullName evidence="11">T9SS type A sorting domain-containing protein</fullName>
    </submittedName>
</protein>
<dbReference type="OrthoDB" id="6278496at2"/>
<keyword evidence="6" id="KW-0862">Zinc</keyword>
<proteinExistence type="inferred from homology"/>
<dbReference type="EMBL" id="VOOR01000003">
    <property type="protein sequence ID" value="TXB68863.1"/>
    <property type="molecule type" value="Genomic_DNA"/>
</dbReference>
<dbReference type="GO" id="GO:0006508">
    <property type="term" value="P:proteolysis"/>
    <property type="evidence" value="ECO:0007669"/>
    <property type="project" value="UniProtKB-KW"/>
</dbReference>
<dbReference type="SUPFAM" id="SSF55486">
    <property type="entry name" value="Metalloproteases ('zincins'), catalytic domain"/>
    <property type="match status" value="1"/>
</dbReference>
<evidence type="ECO:0000256" key="1">
    <source>
        <dbReference type="ARBA" id="ARBA00008721"/>
    </source>
</evidence>
<dbReference type="AlphaFoldDB" id="A0A5C6S5H6"/>
<feature type="domain" description="Peptidase M43 pregnancy-associated plasma-A" evidence="10">
    <location>
        <begin position="199"/>
        <end position="283"/>
    </location>
</feature>
<evidence type="ECO:0000313" key="11">
    <source>
        <dbReference type="EMBL" id="TXB68863.1"/>
    </source>
</evidence>
<evidence type="ECO:0000256" key="6">
    <source>
        <dbReference type="ARBA" id="ARBA00022833"/>
    </source>
</evidence>
<keyword evidence="4 9" id="KW-0732">Signal</keyword>
<evidence type="ECO:0000256" key="5">
    <source>
        <dbReference type="ARBA" id="ARBA00022801"/>
    </source>
</evidence>
<keyword evidence="3" id="KW-0479">Metal-binding</keyword>
<dbReference type="RefSeq" id="WP_147165750.1">
    <property type="nucleotide sequence ID" value="NZ_VOOR01000003.1"/>
</dbReference>
<dbReference type="Gene3D" id="3.40.390.10">
    <property type="entry name" value="Collagenase (Catalytic Domain)"/>
    <property type="match status" value="1"/>
</dbReference>
<keyword evidence="7" id="KW-0482">Metalloprotease</keyword>
<accession>A0A5C6S5H6</accession>
<keyword evidence="5" id="KW-0378">Hydrolase</keyword>
<evidence type="ECO:0000256" key="4">
    <source>
        <dbReference type="ARBA" id="ARBA00022729"/>
    </source>
</evidence>
<feature type="signal peptide" evidence="9">
    <location>
        <begin position="1"/>
        <end position="18"/>
    </location>
</feature>
<dbReference type="Proteomes" id="UP000321580">
    <property type="component" value="Unassembled WGS sequence"/>
</dbReference>
<dbReference type="GO" id="GO:0008237">
    <property type="term" value="F:metallopeptidase activity"/>
    <property type="evidence" value="ECO:0007669"/>
    <property type="project" value="UniProtKB-KW"/>
</dbReference>
<gene>
    <name evidence="11" type="ORF">FRY97_02010</name>
</gene>
<name>A0A5C6S5H6_9BACT</name>
<evidence type="ECO:0000256" key="7">
    <source>
        <dbReference type="ARBA" id="ARBA00023049"/>
    </source>
</evidence>
<dbReference type="InterPro" id="IPR024079">
    <property type="entry name" value="MetalloPept_cat_dom_sf"/>
</dbReference>
<keyword evidence="8" id="KW-1015">Disulfide bond</keyword>
<dbReference type="GO" id="GO:0046872">
    <property type="term" value="F:metal ion binding"/>
    <property type="evidence" value="ECO:0007669"/>
    <property type="project" value="UniProtKB-KW"/>
</dbReference>
<keyword evidence="12" id="KW-1185">Reference proteome</keyword>
<dbReference type="PANTHER" id="PTHR47466">
    <property type="match status" value="1"/>
</dbReference>
<keyword evidence="2" id="KW-0645">Protease</keyword>